<dbReference type="Proteomes" id="UP000785679">
    <property type="component" value="Unassembled WGS sequence"/>
</dbReference>
<dbReference type="AlphaFoldDB" id="A0A8J8P6T5"/>
<proteinExistence type="predicted"/>
<feature type="region of interest" description="Disordered" evidence="1">
    <location>
        <begin position="26"/>
        <end position="146"/>
    </location>
</feature>
<dbReference type="EMBL" id="RRYP01000605">
    <property type="protein sequence ID" value="TNV87150.1"/>
    <property type="molecule type" value="Genomic_DNA"/>
</dbReference>
<feature type="compositionally biased region" description="Polar residues" evidence="1">
    <location>
        <begin position="88"/>
        <end position="98"/>
    </location>
</feature>
<feature type="compositionally biased region" description="Basic and acidic residues" evidence="1">
    <location>
        <begin position="222"/>
        <end position="232"/>
    </location>
</feature>
<sequence>MSARRQRRQERKLIREQTIMHLANAGSKALIGTDEDDFKNECSLEDDGEGGTSRRKDEDHKLLEDSNVLTPKNVKFGSRYHQSKTHSKFQSNQVSFPNSEIERTRGSKNAEHDFDFKEEKKNDGEAITQFDVPLQDPVSPRKQPRKIDGSQINIIVESATVQQQFKKTVPVINQNYQEDSAIGQGAFGKTVGADKTTQLIQYDEKKFLEIYNGKQNPDETDADRTPTHQEMP</sequence>
<evidence type="ECO:0000313" key="3">
    <source>
        <dbReference type="Proteomes" id="UP000785679"/>
    </source>
</evidence>
<evidence type="ECO:0000256" key="1">
    <source>
        <dbReference type="SAM" id="MobiDB-lite"/>
    </source>
</evidence>
<protein>
    <submittedName>
        <fullName evidence="2">Uncharacterized protein</fullName>
    </submittedName>
</protein>
<accession>A0A8J8P6T5</accession>
<comment type="caution">
    <text evidence="2">The sequence shown here is derived from an EMBL/GenBank/DDBJ whole genome shotgun (WGS) entry which is preliminary data.</text>
</comment>
<evidence type="ECO:0000313" key="2">
    <source>
        <dbReference type="EMBL" id="TNV87150.1"/>
    </source>
</evidence>
<gene>
    <name evidence="2" type="ORF">FGO68_gene4355</name>
</gene>
<feature type="compositionally biased region" description="Acidic residues" evidence="1">
    <location>
        <begin position="33"/>
        <end position="49"/>
    </location>
</feature>
<organism evidence="2 3">
    <name type="scientific">Halteria grandinella</name>
    <dbReference type="NCBI Taxonomy" id="5974"/>
    <lineage>
        <taxon>Eukaryota</taxon>
        <taxon>Sar</taxon>
        <taxon>Alveolata</taxon>
        <taxon>Ciliophora</taxon>
        <taxon>Intramacronucleata</taxon>
        <taxon>Spirotrichea</taxon>
        <taxon>Stichotrichia</taxon>
        <taxon>Sporadotrichida</taxon>
        <taxon>Halteriidae</taxon>
        <taxon>Halteria</taxon>
    </lineage>
</organism>
<reference evidence="2" key="1">
    <citation type="submission" date="2019-06" db="EMBL/GenBank/DDBJ databases">
        <authorList>
            <person name="Zheng W."/>
        </authorList>
    </citation>
    <scope>NUCLEOTIDE SEQUENCE</scope>
    <source>
        <strain evidence="2">QDHG01</strain>
    </source>
</reference>
<keyword evidence="3" id="KW-1185">Reference proteome</keyword>
<feature type="compositionally biased region" description="Basic and acidic residues" evidence="1">
    <location>
        <begin position="100"/>
        <end position="124"/>
    </location>
</feature>
<feature type="compositionally biased region" description="Basic and acidic residues" evidence="1">
    <location>
        <begin position="52"/>
        <end position="64"/>
    </location>
</feature>
<feature type="region of interest" description="Disordered" evidence="1">
    <location>
        <begin position="210"/>
        <end position="232"/>
    </location>
</feature>
<name>A0A8J8P6T5_HALGN</name>